<protein>
    <submittedName>
        <fullName evidence="4">S-layer homology domain-containing protein</fullName>
    </submittedName>
</protein>
<sequence>MTNRETRKREGMPLNSFSRIRTFITLLVMAALLFALVGPVQAAQAGTAVEAVADKYQGDRVVLAGTSAAPDVIVKVFGPTDAVYYARSVPVAGGRYTTEFTLAADAELGRYTVIAGYGSDVARTTFLVLKRGASDEEHEVEDALNSLVIGFSNGDTWESVTSSLFLLSVGKHDTQVSWVSSQPDVIVIGAPQGTQITGQVERQDDERSVIVTATVSKGGKKASRPFLLIVKSKTANKVSVTDNVRTVNVVGETGGYTKPLGITRIVMSDGTKIDKTIVDVSSADMIVDRGQETGEKFSRLLMDHLPGDVPDELAVEVQAGSVSTLANYGMTFQLESETAVLTIANDVLKEMRKQAIDLYFRIVPVRSAPQREALAARIVGEPVVRQAQGGAQAEVVGTPQKIETNYTSYRTKLLIPFNGSVPPGASASYLNALRIFIEHHDGEKELVSGTIVNRNGAPYGIEIELSKFSTFALVRLGSSGGNGGSNNGGNSDGGNSDNGNGNGGPGSQEGTQDRHTAYVKGYLDGTFKPENKITRAEMASLLVRVHEAGQNSAIAFPDVPGKYWAYENVMDVQRMGLMKGYPNGTFKPENKITRAEMAVIVKQWLKLNDAATTNAKDTKGHWAEQTIARVMKSGVMTGYPDGSFKPDQPLTRAEAVTILNRLLKRGPLHGVTEPSWPDVPKKHWAFGEIEEASKNHVFKPRAEGGETKAE</sequence>
<feature type="signal peptide" evidence="2">
    <location>
        <begin position="1"/>
        <end position="42"/>
    </location>
</feature>
<feature type="domain" description="SLH" evidence="3">
    <location>
        <begin position="552"/>
        <end position="609"/>
    </location>
</feature>
<evidence type="ECO:0000256" key="2">
    <source>
        <dbReference type="SAM" id="SignalP"/>
    </source>
</evidence>
<feature type="chain" id="PRO_5045220006" evidence="2">
    <location>
        <begin position="43"/>
        <end position="710"/>
    </location>
</feature>
<evidence type="ECO:0000313" key="5">
    <source>
        <dbReference type="Proteomes" id="UP001595755"/>
    </source>
</evidence>
<dbReference type="PANTHER" id="PTHR43308">
    <property type="entry name" value="OUTER MEMBRANE PROTEIN ALPHA-RELATED"/>
    <property type="match status" value="1"/>
</dbReference>
<dbReference type="Pfam" id="PF00395">
    <property type="entry name" value="SLH"/>
    <property type="match status" value="3"/>
</dbReference>
<dbReference type="EMBL" id="JBHSED010000015">
    <property type="protein sequence ID" value="MFC4303790.1"/>
    <property type="molecule type" value="Genomic_DNA"/>
</dbReference>
<dbReference type="InterPro" id="IPR051465">
    <property type="entry name" value="Cell_Envelope_Struct_Comp"/>
</dbReference>
<dbReference type="InterPro" id="IPR046780">
    <property type="entry name" value="aBig_2"/>
</dbReference>
<keyword evidence="5" id="KW-1185">Reference proteome</keyword>
<proteinExistence type="predicted"/>
<feature type="domain" description="SLH" evidence="3">
    <location>
        <begin position="491"/>
        <end position="551"/>
    </location>
</feature>
<organism evidence="4 5">
    <name type="scientific">Cohnella boryungensis</name>
    <dbReference type="NCBI Taxonomy" id="768479"/>
    <lineage>
        <taxon>Bacteria</taxon>
        <taxon>Bacillati</taxon>
        <taxon>Bacillota</taxon>
        <taxon>Bacilli</taxon>
        <taxon>Bacillales</taxon>
        <taxon>Paenibacillaceae</taxon>
        <taxon>Cohnella</taxon>
    </lineage>
</organism>
<comment type="caution">
    <text evidence="4">The sequence shown here is derived from an EMBL/GenBank/DDBJ whole genome shotgun (WGS) entry which is preliminary data.</text>
</comment>
<feature type="compositionally biased region" description="Gly residues" evidence="1">
    <location>
        <begin position="482"/>
        <end position="492"/>
    </location>
</feature>
<dbReference type="Pfam" id="PF20578">
    <property type="entry name" value="aBig_2"/>
    <property type="match status" value="1"/>
</dbReference>
<accession>A0ABV8S909</accession>
<feature type="region of interest" description="Disordered" evidence="1">
    <location>
        <begin position="482"/>
        <end position="512"/>
    </location>
</feature>
<evidence type="ECO:0000313" key="4">
    <source>
        <dbReference type="EMBL" id="MFC4303790.1"/>
    </source>
</evidence>
<gene>
    <name evidence="4" type="ORF">ACFO1S_10080</name>
</gene>
<reference evidence="5" key="1">
    <citation type="journal article" date="2019" name="Int. J. Syst. Evol. Microbiol.">
        <title>The Global Catalogue of Microorganisms (GCM) 10K type strain sequencing project: providing services to taxonomists for standard genome sequencing and annotation.</title>
        <authorList>
            <consortium name="The Broad Institute Genomics Platform"/>
            <consortium name="The Broad Institute Genome Sequencing Center for Infectious Disease"/>
            <person name="Wu L."/>
            <person name="Ma J."/>
        </authorList>
    </citation>
    <scope>NUCLEOTIDE SEQUENCE [LARGE SCALE GENOMIC DNA]</scope>
    <source>
        <strain evidence="5">CGMCC 4.1641</strain>
    </source>
</reference>
<dbReference type="PROSITE" id="PS51272">
    <property type="entry name" value="SLH"/>
    <property type="match status" value="3"/>
</dbReference>
<keyword evidence="2" id="KW-0732">Signal</keyword>
<evidence type="ECO:0000256" key="1">
    <source>
        <dbReference type="SAM" id="MobiDB-lite"/>
    </source>
</evidence>
<evidence type="ECO:0000259" key="3">
    <source>
        <dbReference type="PROSITE" id="PS51272"/>
    </source>
</evidence>
<dbReference type="Proteomes" id="UP001595755">
    <property type="component" value="Unassembled WGS sequence"/>
</dbReference>
<name>A0ABV8S909_9BACL</name>
<dbReference type="InterPro" id="IPR001119">
    <property type="entry name" value="SLH_dom"/>
</dbReference>
<feature type="domain" description="SLH" evidence="3">
    <location>
        <begin position="610"/>
        <end position="673"/>
    </location>
</feature>